<evidence type="ECO:0000313" key="2">
    <source>
        <dbReference type="EMBL" id="MBG6140196.1"/>
    </source>
</evidence>
<comment type="caution">
    <text evidence="2">The sequence shown here is derived from an EMBL/GenBank/DDBJ whole genome shotgun (WGS) entry which is preliminary data.</text>
</comment>
<reference evidence="2" key="1">
    <citation type="submission" date="2020-11" db="EMBL/GenBank/DDBJ databases">
        <title>Sequencing the genomes of 1000 actinobacteria strains.</title>
        <authorList>
            <person name="Klenk H.-P."/>
        </authorList>
    </citation>
    <scope>NUCLEOTIDE SEQUENCE</scope>
    <source>
        <strain evidence="2">DSM 45356</strain>
    </source>
</reference>
<evidence type="ECO:0000313" key="3">
    <source>
        <dbReference type="Proteomes" id="UP000622552"/>
    </source>
</evidence>
<dbReference type="Proteomes" id="UP000622552">
    <property type="component" value="Unassembled WGS sequence"/>
</dbReference>
<keyword evidence="3" id="KW-1185">Reference proteome</keyword>
<dbReference type="InterPro" id="IPR011055">
    <property type="entry name" value="Dup_hybrid_motif"/>
</dbReference>
<dbReference type="Pfam" id="PF01551">
    <property type="entry name" value="Peptidase_M23"/>
    <property type="match status" value="1"/>
</dbReference>
<evidence type="ECO:0000259" key="1">
    <source>
        <dbReference type="Pfam" id="PF01551"/>
    </source>
</evidence>
<organism evidence="2 3">
    <name type="scientific">Longispora fulva</name>
    <dbReference type="NCBI Taxonomy" id="619741"/>
    <lineage>
        <taxon>Bacteria</taxon>
        <taxon>Bacillati</taxon>
        <taxon>Actinomycetota</taxon>
        <taxon>Actinomycetes</taxon>
        <taxon>Micromonosporales</taxon>
        <taxon>Micromonosporaceae</taxon>
        <taxon>Longispora</taxon>
    </lineage>
</organism>
<proteinExistence type="predicted"/>
<dbReference type="Gene3D" id="2.70.70.10">
    <property type="entry name" value="Glucose Permease (Domain IIA)"/>
    <property type="match status" value="1"/>
</dbReference>
<dbReference type="AlphaFoldDB" id="A0A8J7KNF3"/>
<dbReference type="SUPFAM" id="SSF51261">
    <property type="entry name" value="Duplicated hybrid motif"/>
    <property type="match status" value="1"/>
</dbReference>
<name>A0A8J7KNF3_9ACTN</name>
<accession>A0A8J7KNF3</accession>
<dbReference type="GO" id="GO:0006508">
    <property type="term" value="P:proteolysis"/>
    <property type="evidence" value="ECO:0007669"/>
    <property type="project" value="UniProtKB-KW"/>
</dbReference>
<dbReference type="InterPro" id="IPR016047">
    <property type="entry name" value="M23ase_b-sheet_dom"/>
</dbReference>
<dbReference type="EMBL" id="JADOUF010000001">
    <property type="protein sequence ID" value="MBG6140196.1"/>
    <property type="molecule type" value="Genomic_DNA"/>
</dbReference>
<sequence length="371" mass="38787">MLTLILAPAAPVRAADSLEDTVAARLRAKLTLESDRPVRVSVLRGTPDTGVLGAAVLPGGKGYPEGWLFLHAGGETAFEGDPAFAALAAKVSVLSAEEHRVFGQARAYTPPQPSKHPAKSTADYRTALRLPYALGQAWSYTGGPHPMSGSARSSIDLAGGDGRVLAAGSGLAYTMCDSKKGWLRVVHDRGLATDYYHLSGNIAANGDRVAEGDFLGDIGTDVSCGGSASGAHVHFSLRRDGAYVPMDHYVFGKWVIRAQGDPYDGFAMHGSTRVDIDGKLPNYGPLGLDQGLVDTDGGTALNRRAGPGTAQPVVGTVADGETVTIQCSATGTEHTGRDGYRSTLWDKLADGTWVSDVYVWTGTGEPVDGTC</sequence>
<keyword evidence="2" id="KW-0378">Hydrolase</keyword>
<keyword evidence="2" id="KW-0645">Protease</keyword>
<feature type="domain" description="M23ase beta-sheet core" evidence="1">
    <location>
        <begin position="154"/>
        <end position="244"/>
    </location>
</feature>
<gene>
    <name evidence="2" type="ORF">IW245_006390</name>
</gene>
<dbReference type="GO" id="GO:0008233">
    <property type="term" value="F:peptidase activity"/>
    <property type="evidence" value="ECO:0007669"/>
    <property type="project" value="UniProtKB-KW"/>
</dbReference>
<protein>
    <submittedName>
        <fullName evidence="2">LasA protease</fullName>
        <ecNumber evidence="2">3.4.24.-</ecNumber>
    </submittedName>
</protein>
<dbReference type="CDD" id="cd12797">
    <property type="entry name" value="M23_peptidase"/>
    <property type="match status" value="1"/>
</dbReference>
<dbReference type="RefSeq" id="WP_197006767.1">
    <property type="nucleotide sequence ID" value="NZ_BONS01000006.1"/>
</dbReference>
<dbReference type="EC" id="3.4.24.-" evidence="2"/>